<evidence type="ECO:0000313" key="2">
    <source>
        <dbReference type="EMBL" id="CAD8671904.1"/>
    </source>
</evidence>
<evidence type="ECO:0000313" key="3">
    <source>
        <dbReference type="EMBL" id="CAD8671906.1"/>
    </source>
</evidence>
<evidence type="ECO:0000256" key="1">
    <source>
        <dbReference type="SAM" id="MobiDB-lite"/>
    </source>
</evidence>
<protein>
    <submittedName>
        <fullName evidence="2">Uncharacterized protein</fullName>
    </submittedName>
</protein>
<gene>
    <name evidence="2" type="ORF">CLEI1391_LOCUS4977</name>
    <name evidence="3" type="ORF">CLEI1391_LOCUS4978</name>
</gene>
<proteinExistence type="predicted"/>
<organism evidence="2">
    <name type="scientific">Chlamydomonas leiostraca</name>
    <dbReference type="NCBI Taxonomy" id="1034604"/>
    <lineage>
        <taxon>Eukaryota</taxon>
        <taxon>Viridiplantae</taxon>
        <taxon>Chlorophyta</taxon>
        <taxon>core chlorophytes</taxon>
        <taxon>Chlorophyceae</taxon>
        <taxon>CS clade</taxon>
        <taxon>Chlamydomonadales</taxon>
        <taxon>Chlamydomonadaceae</taxon>
        <taxon>Chlamydomonas</taxon>
    </lineage>
</organism>
<feature type="region of interest" description="Disordered" evidence="1">
    <location>
        <begin position="1"/>
        <end position="27"/>
    </location>
</feature>
<name>A0A6T8QGT4_9CHLO</name>
<sequence length="534" mass="59923">MPKSKSRAATPPAKPTKRAHRPNPDHPRRVYTFEQRLAIVAAVCISCWVAYTDQQDGSSSDTSAGEVDAASGLPITIDGKLPLAESVVNNAVRLLRTMVLVHGVPLAAGWWDESHAHQTVRNWWCHLLTYEDLGDVHHETLAPHHLITDDMLDTCIHDIKTHLYTSMDACMHMSPLVQKVCADAQCSVQYLWHRMQRREPELVYSLVLEPRMKLTPELKEQRVAYCKEMLTLLASGVLQYYCWMDQKKMWIKPASKLYAWHVRGPGGCEHAHPSVVESELMGPEFKGWCTYVYVVVNALLGPVLIAKCTGTKEGAKKKSKKAKKKKSKKGKKKAKEKPEPDPQLLQPMAPRPSDERVWMTQSNHVAKNPPAAEIVHLLDMALSKVNQAKEQGLWPEGQPPVWSLDNVSVHKSAKRQWERKTGTAKGSISMPPAYSPDLHQVVEHSIATMSRAFKDKLLGNTLDVFNGLPCARLDSAAAGAQAGRVTIQHFYELQADIFYKTITKEAIQANLEKLKRVYDKVIELGGEYPEASFR</sequence>
<dbReference type="AlphaFoldDB" id="A0A6T8QGT4"/>
<feature type="region of interest" description="Disordered" evidence="1">
    <location>
        <begin position="314"/>
        <end position="353"/>
    </location>
</feature>
<feature type="compositionally biased region" description="Basic residues" evidence="1">
    <location>
        <begin position="315"/>
        <end position="335"/>
    </location>
</feature>
<accession>A0A6T8QGT4</accession>
<dbReference type="EMBL" id="HBFB01008797">
    <property type="protein sequence ID" value="CAD8671904.1"/>
    <property type="molecule type" value="Transcribed_RNA"/>
</dbReference>
<dbReference type="EMBL" id="HBFB01008798">
    <property type="protein sequence ID" value="CAD8671906.1"/>
    <property type="molecule type" value="Transcribed_RNA"/>
</dbReference>
<reference evidence="2" key="1">
    <citation type="submission" date="2021-01" db="EMBL/GenBank/DDBJ databases">
        <authorList>
            <person name="Corre E."/>
            <person name="Pelletier E."/>
            <person name="Niang G."/>
            <person name="Scheremetjew M."/>
            <person name="Finn R."/>
            <person name="Kale V."/>
            <person name="Holt S."/>
            <person name="Cochrane G."/>
            <person name="Meng A."/>
            <person name="Brown T."/>
            <person name="Cohen L."/>
        </authorList>
    </citation>
    <scope>NUCLEOTIDE SEQUENCE</scope>
    <source>
        <strain evidence="2">SAG 11-49</strain>
    </source>
</reference>